<evidence type="ECO:0000256" key="7">
    <source>
        <dbReference type="ARBA" id="ARBA00023136"/>
    </source>
</evidence>
<feature type="transmembrane region" description="Helical" evidence="8">
    <location>
        <begin position="50"/>
        <end position="71"/>
    </location>
</feature>
<dbReference type="Gene3D" id="1.10.3720.10">
    <property type="entry name" value="MetI-like"/>
    <property type="match status" value="1"/>
</dbReference>
<proteinExistence type="inferred from homology"/>
<dbReference type="InterPro" id="IPR035906">
    <property type="entry name" value="MetI-like_sf"/>
</dbReference>
<keyword evidence="7 8" id="KW-0472">Membrane</keyword>
<feature type="transmembrane region" description="Helical" evidence="8">
    <location>
        <begin position="231"/>
        <end position="255"/>
    </location>
</feature>
<evidence type="ECO:0000313" key="12">
    <source>
        <dbReference type="Proteomes" id="UP000239434"/>
    </source>
</evidence>
<evidence type="ECO:0000256" key="2">
    <source>
        <dbReference type="ARBA" id="ARBA00022448"/>
    </source>
</evidence>
<dbReference type="GO" id="GO:0055085">
    <property type="term" value="P:transmembrane transport"/>
    <property type="evidence" value="ECO:0007669"/>
    <property type="project" value="InterPro"/>
</dbReference>
<comment type="similarity">
    <text evidence="8">Belongs to the binding-protein-dependent transport system permease family.</text>
</comment>
<gene>
    <name evidence="11" type="ORF">C5748_24905</name>
</gene>
<keyword evidence="3" id="KW-1003">Cell membrane</keyword>
<protein>
    <submittedName>
        <fullName evidence="11">ABC transporter permease</fullName>
    </submittedName>
</protein>
<feature type="transmembrane region" description="Helical" evidence="8">
    <location>
        <begin position="172"/>
        <end position="191"/>
    </location>
</feature>
<name>A0A2S9IJT3_9HYPH</name>
<keyword evidence="6 8" id="KW-1133">Transmembrane helix</keyword>
<evidence type="ECO:0000313" key="11">
    <source>
        <dbReference type="EMBL" id="PRD40786.1"/>
    </source>
</evidence>
<sequence>MTFTDPIYSKARRDDSDRSSVPHDADLRHHRTIAVNRLQAALARLSYRSIIAFGYVLMLAPVAMILVMSFFQDEIVSFPPSGLTFHWYANAFSRSEFARGFLVSAQVALAAMIIGVPLGTAAALALSRSSIAGKGAINTLLLGPLIVPGIVAGTALYLFYLRIENALDRDVVGTFAGLIAAHVLLTIPWTVRVVTASLQGLDRAAEEAAANLGARPWTVFRRITLPMLRPGIVAASMFSFIQSFENLELTLLLVGPGKTTLPVAMLNYLEFRMDPTLAAVATVQIVIVAALMLITDKFVKLSRIV</sequence>
<dbReference type="PROSITE" id="PS50928">
    <property type="entry name" value="ABC_TM1"/>
    <property type="match status" value="1"/>
</dbReference>
<evidence type="ECO:0000256" key="9">
    <source>
        <dbReference type="SAM" id="MobiDB-lite"/>
    </source>
</evidence>
<dbReference type="RefSeq" id="WP_105745393.1">
    <property type="nucleotide sequence ID" value="NZ_PVBR01000030.1"/>
</dbReference>
<keyword evidence="12" id="KW-1185">Reference proteome</keyword>
<evidence type="ECO:0000256" key="3">
    <source>
        <dbReference type="ARBA" id="ARBA00022475"/>
    </source>
</evidence>
<feature type="compositionally biased region" description="Basic and acidic residues" evidence="9">
    <location>
        <begin position="11"/>
        <end position="23"/>
    </location>
</feature>
<evidence type="ECO:0000256" key="8">
    <source>
        <dbReference type="RuleBase" id="RU363032"/>
    </source>
</evidence>
<dbReference type="Pfam" id="PF00528">
    <property type="entry name" value="BPD_transp_1"/>
    <property type="match status" value="1"/>
</dbReference>
<dbReference type="GO" id="GO:0005886">
    <property type="term" value="C:plasma membrane"/>
    <property type="evidence" value="ECO:0007669"/>
    <property type="project" value="UniProtKB-SubCell"/>
</dbReference>
<dbReference type="AlphaFoldDB" id="A0A2S9IJT3"/>
<comment type="subcellular location">
    <subcellularLocation>
        <location evidence="1">Cell inner membrane</location>
        <topology evidence="1">Multi-pass membrane protein</topology>
    </subcellularLocation>
    <subcellularLocation>
        <location evidence="8">Cell membrane</location>
        <topology evidence="8">Multi-pass membrane protein</topology>
    </subcellularLocation>
</comment>
<evidence type="ECO:0000256" key="4">
    <source>
        <dbReference type="ARBA" id="ARBA00022519"/>
    </source>
</evidence>
<dbReference type="Proteomes" id="UP000239434">
    <property type="component" value="Unassembled WGS sequence"/>
</dbReference>
<dbReference type="CDD" id="cd06261">
    <property type="entry name" value="TM_PBP2"/>
    <property type="match status" value="1"/>
</dbReference>
<evidence type="ECO:0000256" key="1">
    <source>
        <dbReference type="ARBA" id="ARBA00004429"/>
    </source>
</evidence>
<dbReference type="PANTHER" id="PTHR43357">
    <property type="entry name" value="INNER MEMBRANE ABC TRANSPORTER PERMEASE PROTEIN YDCV"/>
    <property type="match status" value="1"/>
</dbReference>
<keyword evidence="2 8" id="KW-0813">Transport</keyword>
<evidence type="ECO:0000259" key="10">
    <source>
        <dbReference type="PROSITE" id="PS50928"/>
    </source>
</evidence>
<comment type="caution">
    <text evidence="11">The sequence shown here is derived from an EMBL/GenBank/DDBJ whole genome shotgun (WGS) entry which is preliminary data.</text>
</comment>
<organism evidence="11 12">
    <name type="scientific">Phyllobacterium phragmitis</name>
    <dbReference type="NCBI Taxonomy" id="2670329"/>
    <lineage>
        <taxon>Bacteria</taxon>
        <taxon>Pseudomonadati</taxon>
        <taxon>Pseudomonadota</taxon>
        <taxon>Alphaproteobacteria</taxon>
        <taxon>Hyphomicrobiales</taxon>
        <taxon>Phyllobacteriaceae</taxon>
        <taxon>Phyllobacterium</taxon>
    </lineage>
</organism>
<dbReference type="SUPFAM" id="SSF161098">
    <property type="entry name" value="MetI-like"/>
    <property type="match status" value="1"/>
</dbReference>
<keyword evidence="5 8" id="KW-0812">Transmembrane</keyword>
<feature type="domain" description="ABC transmembrane type-1" evidence="10">
    <location>
        <begin position="101"/>
        <end position="295"/>
    </location>
</feature>
<feature type="transmembrane region" description="Helical" evidence="8">
    <location>
        <begin position="139"/>
        <end position="160"/>
    </location>
</feature>
<dbReference type="PANTHER" id="PTHR43357:SF4">
    <property type="entry name" value="INNER MEMBRANE ABC TRANSPORTER PERMEASE PROTEIN YDCV"/>
    <property type="match status" value="1"/>
</dbReference>
<accession>A0A2S9IJT3</accession>
<evidence type="ECO:0000256" key="6">
    <source>
        <dbReference type="ARBA" id="ARBA00022989"/>
    </source>
</evidence>
<feature type="transmembrane region" description="Helical" evidence="8">
    <location>
        <begin position="101"/>
        <end position="127"/>
    </location>
</feature>
<reference evidence="11 12" key="1">
    <citation type="submission" date="2018-02" db="EMBL/GenBank/DDBJ databases">
        <title>The draft genome of Phyllobacterium sp. 1N-3.</title>
        <authorList>
            <person name="Liu L."/>
            <person name="Li L."/>
            <person name="Zhang X."/>
            <person name="Wang T."/>
            <person name="Liang L."/>
        </authorList>
    </citation>
    <scope>NUCLEOTIDE SEQUENCE [LARGE SCALE GENOMIC DNA]</scope>
    <source>
        <strain evidence="11 12">1N-3</strain>
    </source>
</reference>
<keyword evidence="4" id="KW-0997">Cell inner membrane</keyword>
<dbReference type="InterPro" id="IPR000515">
    <property type="entry name" value="MetI-like"/>
</dbReference>
<dbReference type="EMBL" id="PVBR01000030">
    <property type="protein sequence ID" value="PRD40786.1"/>
    <property type="molecule type" value="Genomic_DNA"/>
</dbReference>
<evidence type="ECO:0000256" key="5">
    <source>
        <dbReference type="ARBA" id="ARBA00022692"/>
    </source>
</evidence>
<feature type="region of interest" description="Disordered" evidence="9">
    <location>
        <begin position="1"/>
        <end position="23"/>
    </location>
</feature>
<feature type="transmembrane region" description="Helical" evidence="8">
    <location>
        <begin position="275"/>
        <end position="294"/>
    </location>
</feature>